<organism evidence="1 2">
    <name type="scientific">Aquilegia coerulea</name>
    <name type="common">Rocky mountain columbine</name>
    <dbReference type="NCBI Taxonomy" id="218851"/>
    <lineage>
        <taxon>Eukaryota</taxon>
        <taxon>Viridiplantae</taxon>
        <taxon>Streptophyta</taxon>
        <taxon>Embryophyta</taxon>
        <taxon>Tracheophyta</taxon>
        <taxon>Spermatophyta</taxon>
        <taxon>Magnoliopsida</taxon>
        <taxon>Ranunculales</taxon>
        <taxon>Ranunculaceae</taxon>
        <taxon>Thalictroideae</taxon>
        <taxon>Aquilegia</taxon>
    </lineage>
</organism>
<protein>
    <submittedName>
        <fullName evidence="1">Uncharacterized protein</fullName>
    </submittedName>
</protein>
<reference evidence="1 2" key="1">
    <citation type="submission" date="2017-09" db="EMBL/GenBank/DDBJ databases">
        <title>WGS assembly of Aquilegia coerulea Goldsmith.</title>
        <authorList>
            <person name="Hodges S."/>
            <person name="Kramer E."/>
            <person name="Nordborg M."/>
            <person name="Tomkins J."/>
            <person name="Borevitz J."/>
            <person name="Derieg N."/>
            <person name="Yan J."/>
            <person name="Mihaltcheva S."/>
            <person name="Hayes R.D."/>
            <person name="Rokhsar D."/>
        </authorList>
    </citation>
    <scope>NUCLEOTIDE SEQUENCE [LARGE SCALE GENOMIC DNA]</scope>
    <source>
        <strain evidence="2">cv. Goldsmith</strain>
    </source>
</reference>
<dbReference type="Proteomes" id="UP000230069">
    <property type="component" value="Unassembled WGS sequence"/>
</dbReference>
<proteinExistence type="predicted"/>
<gene>
    <name evidence="1" type="ORF">AQUCO_00300218v1</name>
</gene>
<dbReference type="InParanoid" id="A0A2G5EXT2"/>
<evidence type="ECO:0000313" key="1">
    <source>
        <dbReference type="EMBL" id="PIA60568.1"/>
    </source>
</evidence>
<sequence>MNTHSTPKGSSNRVCSGEISQCLRVSIITKIYIKIHQFLYLPTLPYLSFHNICQRKVIVFAKHDTC</sequence>
<name>A0A2G5EXT2_AQUCA</name>
<keyword evidence="2" id="KW-1185">Reference proteome</keyword>
<evidence type="ECO:0000313" key="2">
    <source>
        <dbReference type="Proteomes" id="UP000230069"/>
    </source>
</evidence>
<accession>A0A2G5EXT2</accession>
<dbReference type="EMBL" id="KZ305020">
    <property type="protein sequence ID" value="PIA60568.1"/>
    <property type="molecule type" value="Genomic_DNA"/>
</dbReference>
<dbReference type="AlphaFoldDB" id="A0A2G5EXT2"/>